<dbReference type="KEGG" id="samy:DB32_002157"/>
<dbReference type="Proteomes" id="UP000034883">
    <property type="component" value="Chromosome"/>
</dbReference>
<gene>
    <name evidence="1" type="ORF">DB32_002157</name>
</gene>
<dbReference type="EMBL" id="CP011125">
    <property type="protein sequence ID" value="AKF05008.1"/>
    <property type="molecule type" value="Genomic_DNA"/>
</dbReference>
<accession>A0A0F6W1Q0</accession>
<keyword evidence="2" id="KW-1185">Reference proteome</keyword>
<proteinExistence type="predicted"/>
<evidence type="ECO:0000313" key="1">
    <source>
        <dbReference type="EMBL" id="AKF05008.1"/>
    </source>
</evidence>
<protein>
    <submittedName>
        <fullName evidence="1">Uncharacterized protein</fullName>
    </submittedName>
</protein>
<name>A0A0F6W1Q0_9BACT</name>
<organism evidence="1 2">
    <name type="scientific">Sandaracinus amylolyticus</name>
    <dbReference type="NCBI Taxonomy" id="927083"/>
    <lineage>
        <taxon>Bacteria</taxon>
        <taxon>Pseudomonadati</taxon>
        <taxon>Myxococcota</taxon>
        <taxon>Polyangia</taxon>
        <taxon>Polyangiales</taxon>
        <taxon>Sandaracinaceae</taxon>
        <taxon>Sandaracinus</taxon>
    </lineage>
</organism>
<reference evidence="1 2" key="1">
    <citation type="submission" date="2015-03" db="EMBL/GenBank/DDBJ databases">
        <title>Genome assembly of Sandaracinus amylolyticus DSM 53668.</title>
        <authorList>
            <person name="Sharma G."/>
            <person name="Subramanian S."/>
        </authorList>
    </citation>
    <scope>NUCLEOTIDE SEQUENCE [LARGE SCALE GENOMIC DNA]</scope>
    <source>
        <strain evidence="1 2">DSM 53668</strain>
    </source>
</reference>
<dbReference type="AlphaFoldDB" id="A0A0F6W1Q0"/>
<dbReference type="STRING" id="927083.DB32_002157"/>
<sequence>MSRSRDASGIAPVWRSVAGLSRLRDSVATRASRISRILAWAGSC</sequence>
<evidence type="ECO:0000313" key="2">
    <source>
        <dbReference type="Proteomes" id="UP000034883"/>
    </source>
</evidence>